<name>A0A4Z1HXK1_9HELO</name>
<keyword evidence="4" id="KW-0560">Oxidoreductase</keyword>
<dbReference type="InterPro" id="IPR016169">
    <property type="entry name" value="FAD-bd_PCMH_sub2"/>
</dbReference>
<dbReference type="Pfam" id="PF01565">
    <property type="entry name" value="FAD_binding_4"/>
    <property type="match status" value="1"/>
</dbReference>
<dbReference type="InterPro" id="IPR016166">
    <property type="entry name" value="FAD-bd_PCMH"/>
</dbReference>
<dbReference type="InterPro" id="IPR036318">
    <property type="entry name" value="FAD-bd_PCMH-like_sf"/>
</dbReference>
<comment type="caution">
    <text evidence="7">The sequence shown here is derived from an EMBL/GenBank/DDBJ whole genome shotgun (WGS) entry which is preliminary data.</text>
</comment>
<dbReference type="PANTHER" id="PTHR42973">
    <property type="entry name" value="BINDING OXIDOREDUCTASE, PUTATIVE (AFU_ORTHOLOGUE AFUA_1G17690)-RELATED"/>
    <property type="match status" value="1"/>
</dbReference>
<dbReference type="Proteomes" id="UP000297527">
    <property type="component" value="Unassembled WGS sequence"/>
</dbReference>
<dbReference type="InterPro" id="IPR006094">
    <property type="entry name" value="Oxid_FAD_bind_N"/>
</dbReference>
<protein>
    <recommendedName>
        <fullName evidence="6">FAD-binding PCMH-type domain-containing protein</fullName>
    </recommendedName>
</protein>
<dbReference type="Gene3D" id="3.30.465.10">
    <property type="match status" value="1"/>
</dbReference>
<dbReference type="PANTHER" id="PTHR42973:SF4">
    <property type="entry name" value="FAD BINDING DOMAIN PROTEIN"/>
    <property type="match status" value="1"/>
</dbReference>
<dbReference type="InterPro" id="IPR050416">
    <property type="entry name" value="FAD-linked_Oxidoreductase"/>
</dbReference>
<keyword evidence="5" id="KW-0812">Transmembrane</keyword>
<reference evidence="7 8" key="1">
    <citation type="submission" date="2017-12" db="EMBL/GenBank/DDBJ databases">
        <title>Comparative genomics of Botrytis spp.</title>
        <authorList>
            <person name="Valero-Jimenez C.A."/>
            <person name="Tapia P."/>
            <person name="Veloso J."/>
            <person name="Silva-Moreno E."/>
            <person name="Staats M."/>
            <person name="Valdes J.H."/>
            <person name="Van Kan J.A.L."/>
        </authorList>
    </citation>
    <scope>NUCLEOTIDE SEQUENCE [LARGE SCALE GENOMIC DNA]</scope>
    <source>
        <strain evidence="7 8">MUCL11595</strain>
    </source>
</reference>
<feature type="domain" description="FAD-binding PCMH-type" evidence="6">
    <location>
        <begin position="879"/>
        <end position="1067"/>
    </location>
</feature>
<feature type="transmembrane region" description="Helical" evidence="5">
    <location>
        <begin position="803"/>
        <end position="824"/>
    </location>
</feature>
<evidence type="ECO:0000313" key="8">
    <source>
        <dbReference type="Proteomes" id="UP000297527"/>
    </source>
</evidence>
<dbReference type="Gene3D" id="3.30.43.10">
    <property type="entry name" value="Uridine Diphospho-n-acetylenolpyruvylglucosamine Reductase, domain 2"/>
    <property type="match status" value="1"/>
</dbReference>
<accession>A0A4Z1HXK1</accession>
<evidence type="ECO:0000259" key="6">
    <source>
        <dbReference type="PROSITE" id="PS51387"/>
    </source>
</evidence>
<feature type="transmembrane region" description="Helical" evidence="5">
    <location>
        <begin position="650"/>
        <end position="668"/>
    </location>
</feature>
<keyword evidence="8" id="KW-1185">Reference proteome</keyword>
<evidence type="ECO:0000256" key="3">
    <source>
        <dbReference type="ARBA" id="ARBA00022827"/>
    </source>
</evidence>
<keyword evidence="5" id="KW-0472">Membrane</keyword>
<evidence type="ECO:0000256" key="4">
    <source>
        <dbReference type="ARBA" id="ARBA00023002"/>
    </source>
</evidence>
<dbReference type="Gene3D" id="3.40.462.20">
    <property type="match status" value="1"/>
</dbReference>
<gene>
    <name evidence="7" type="ORF">BCON_0152g00160</name>
</gene>
<dbReference type="GO" id="GO:0016491">
    <property type="term" value="F:oxidoreductase activity"/>
    <property type="evidence" value="ECO:0007669"/>
    <property type="project" value="UniProtKB-KW"/>
</dbReference>
<evidence type="ECO:0000256" key="1">
    <source>
        <dbReference type="ARBA" id="ARBA00005466"/>
    </source>
</evidence>
<dbReference type="InterPro" id="IPR016167">
    <property type="entry name" value="FAD-bd_PCMH_sub1"/>
</dbReference>
<evidence type="ECO:0000313" key="7">
    <source>
        <dbReference type="EMBL" id="TGO51902.1"/>
    </source>
</evidence>
<sequence>MSDWETASRISSLSSDSAEHNELLRLLRGINEKLSREHDTQLGVNASTPNQLSATRPDAVRNDIWRWYENTYSGPRKALSVELPPSRPGSPVEGENSQHKIIESLENDIESYECLDKFFQGLRSWGHPHSTTPSLDSGDLEICIEILVDYLGVAIKIPSDGRIGLPFTMQGIYERIRNSDYGFKQPELAIMDLFTSLQEATILSQHDMAQWSVQFSISDYDPWTKRTNSYEVLRKLSKFNRVERSIRSEFDHSRESRFSHAQSTSEEIVTFDPLILPQVKPLGTLAPWRRLMSVTLLNLLLNGLAYLGGWSYSTKHTNGHLSREISETSGESISRVLPMPYRPFSCYTLTFFELVNNHDVPFKAKSLWKTGLFFGDSPESSHRRLGLSNLTVSIFTSNPCDYKTTAFDYEPFDPFYTILILGPDKFSIKRDPEHILTPDTAIQAEFKCIELALVNVIERLRGLNDPFRELLEENFLDIEQYSNLLFDDEKFTRSRKYFWAIGCLTEIDNVLCDNIKQWDLYYQGHLQPLLDDEDIIYRLDATCLYPPAVWETSRGDCMLKQLKKKIQQAQTHVNTLKELRNDFSIKLETTKVLRDGLFNASAPVESRASTRLGENVKLLTYVSIFYLPLAFCAALWAIPNIQESSTKVPFIITAFIVGAITYAIVLNMDFISQNIDANYNPQRQKLVDHMQKDNSEWWQETGKRFEVFKPTSESKVPTEWWIPIYLIRKIFQHGSSTKKTRRGDEDVSFAWSDSSPRTVVSRETTKALNSRMCLRGFAGAENWEMALFDCVYSRPFISIRSKIMGFQILTASWTAFLILISIFLMRRLLYSKWTDNPIFPEITRLSKTLAAALPESVILPQSITSFNRAVNGYWAKQECEVNPSCIVRPRNDEELCTAVTIIKREYDERRKEQVGGEHMSEGSFAVRSGGHSCVAGAASIEGGVLIDLSCFNEVIPSEGNDESSVIIGAGCRWMDVSKVLDERGLAVVGGRNSAVGVGGLTLGGGLSFFCPQFGLVCSNIISYDIVLGSGTLTTASATQNPDLWRALKGGSNNFGIVTRFTARSFPSTKIWSGFLYMPSSQTSKVIFSFHEVVNRVDWDHHAACPLACFTYIQPLGVQAISVNVVYTKPSEKKWPEYWKRSPFSSMWRFWSTCKLRTLTSATDEMNALNPPGKRQVLATTTIKNDIATLTATHAVYQNAISSLRSVKGLVWTLVMQPLLPDWVRKGDANPLGLHDIDGPLVIVSFTVNWPNARDDEVVKKTTRRAIEEIEHVAKKNGTGHKWKYLNHCSEWQRPFEGYGEENGSFLRDISRAYDNEGLFQRGCVGGFKLGLSVDGEITR</sequence>
<evidence type="ECO:0000256" key="2">
    <source>
        <dbReference type="ARBA" id="ARBA00022630"/>
    </source>
</evidence>
<dbReference type="PROSITE" id="PS51387">
    <property type="entry name" value="FAD_PCMH"/>
    <property type="match status" value="1"/>
</dbReference>
<dbReference type="GO" id="GO:0071949">
    <property type="term" value="F:FAD binding"/>
    <property type="evidence" value="ECO:0007669"/>
    <property type="project" value="InterPro"/>
</dbReference>
<keyword evidence="3" id="KW-0274">FAD</keyword>
<dbReference type="EMBL" id="PQXN01000152">
    <property type="protein sequence ID" value="TGO51902.1"/>
    <property type="molecule type" value="Genomic_DNA"/>
</dbReference>
<feature type="transmembrane region" description="Helical" evidence="5">
    <location>
        <begin position="618"/>
        <end position="638"/>
    </location>
</feature>
<keyword evidence="5" id="KW-1133">Transmembrane helix</keyword>
<dbReference type="SUPFAM" id="SSF56176">
    <property type="entry name" value="FAD-binding/transporter-associated domain-like"/>
    <property type="match status" value="1"/>
</dbReference>
<keyword evidence="2" id="KW-0285">Flavoprotein</keyword>
<dbReference type="OrthoDB" id="2151789at2759"/>
<proteinExistence type="inferred from homology"/>
<comment type="similarity">
    <text evidence="1">Belongs to the oxygen-dependent FAD-linked oxidoreductase family.</text>
</comment>
<evidence type="ECO:0000256" key="5">
    <source>
        <dbReference type="SAM" id="Phobius"/>
    </source>
</evidence>
<organism evidence="7 8">
    <name type="scientific">Botryotinia convoluta</name>
    <dbReference type="NCBI Taxonomy" id="54673"/>
    <lineage>
        <taxon>Eukaryota</taxon>
        <taxon>Fungi</taxon>
        <taxon>Dikarya</taxon>
        <taxon>Ascomycota</taxon>
        <taxon>Pezizomycotina</taxon>
        <taxon>Leotiomycetes</taxon>
        <taxon>Helotiales</taxon>
        <taxon>Sclerotiniaceae</taxon>
        <taxon>Botryotinia</taxon>
    </lineage>
</organism>